<dbReference type="InterPro" id="IPR001128">
    <property type="entry name" value="Cyt_P450"/>
</dbReference>
<sequence>MVSTIALLVLYTSIVAVVIYCLLSLRTLLFNRHSSPYPLPPGPKPWPIIGNMPHLGTIPHHSLASLAQTYGPLMHLRLGFVHVVVACSADVAAHFLKTHDSKFSNRPPNSGAKHIAYNYQDMVFAPYGPRWRMLRKICAVHLFSAKALDDFRHVRQEEVGVLVGGLGGAGKRPVQLGQLLNICATNALGRVMLGKRVFNYGSSAGSGDPKADEFKDMVVEMMTLAGVFNIGDFIPPLECLDLQGVAKKMKKLHARFDFFLNQILEEHKISGGHGGAGNSKNADLLTTLLSLKDVVDSEGGKLTDTEIKALLLKTKTLIALAMFSHRSVSRLCGRVGSVNQASRILPTHFHLNSLSQSYSVLSGSRNSKDHAHMLANASPNYLGSLAAQLGFLKVNDNASLPSALNSKSYIHSASPKKFELGRDSRPVNSGRGILNEDRPNHLDLGRDSRPVNFARGVTNENRPNQLDFGRDSRQMNLARGVMNGNRPNDFGWGRDLRPMNFNRGAMDENRSNGFRGPQLSHQEVEKDTADIVHIKLIRNNAFVTVTDYKGNKKIGASAGCLKDKVSRYSADSTAERVGRLAKDMGLKSFVVKVNGFTFFKKKKQAILSFRDGFTDSRNDQNPIVYIEDTTRKAHNGCRLRKRRRS</sequence>
<comment type="similarity">
    <text evidence="3">Belongs to the cytochrome P450 family.</text>
</comment>
<dbReference type="SUPFAM" id="SSF48264">
    <property type="entry name" value="Cytochrome P450"/>
    <property type="match status" value="1"/>
</dbReference>
<feature type="transmembrane region" description="Helical" evidence="12">
    <location>
        <begin position="6"/>
        <end position="25"/>
    </location>
</feature>
<comment type="similarity">
    <text evidence="2">Belongs to the universal ribosomal protein uS11 family.</text>
</comment>
<dbReference type="AlphaFoldDB" id="A0A6L5BDB8"/>
<dbReference type="EMBL" id="WRXP01000622">
    <property type="protein sequence ID" value="KAF1002682.1"/>
    <property type="molecule type" value="Genomic_DNA"/>
</dbReference>
<evidence type="ECO:0000256" key="12">
    <source>
        <dbReference type="SAM" id="Phobius"/>
    </source>
</evidence>
<dbReference type="PANTHER" id="PTHR47944:SF18">
    <property type="entry name" value="FLAVONOID 3'-MONOOXYGENASE"/>
    <property type="match status" value="1"/>
</dbReference>
<dbReference type="GO" id="GO:0006412">
    <property type="term" value="P:translation"/>
    <property type="evidence" value="ECO:0007669"/>
    <property type="project" value="InterPro"/>
</dbReference>
<keyword evidence="7" id="KW-0560">Oxidoreductase</keyword>
<dbReference type="GO" id="GO:0004497">
    <property type="term" value="F:monooxygenase activity"/>
    <property type="evidence" value="ECO:0007669"/>
    <property type="project" value="UniProtKB-KW"/>
</dbReference>
<protein>
    <submittedName>
        <fullName evidence="13">Uncharacterized protein</fullName>
    </submittedName>
</protein>
<keyword evidence="12" id="KW-0472">Membrane</keyword>
<evidence type="ECO:0000256" key="2">
    <source>
        <dbReference type="ARBA" id="ARBA00006194"/>
    </source>
</evidence>
<evidence type="ECO:0000256" key="1">
    <source>
        <dbReference type="ARBA" id="ARBA00001971"/>
    </source>
</evidence>
<evidence type="ECO:0000256" key="3">
    <source>
        <dbReference type="ARBA" id="ARBA00010617"/>
    </source>
</evidence>
<comment type="cofactor">
    <cofactor evidence="1">
        <name>heme</name>
        <dbReference type="ChEBI" id="CHEBI:30413"/>
    </cofactor>
</comment>
<keyword evidence="9" id="KW-0503">Monooxygenase</keyword>
<feature type="compositionally biased region" description="Basic and acidic residues" evidence="11">
    <location>
        <begin position="434"/>
        <end position="449"/>
    </location>
</feature>
<dbReference type="GO" id="GO:0005840">
    <property type="term" value="C:ribosome"/>
    <property type="evidence" value="ECO:0007669"/>
    <property type="project" value="UniProtKB-KW"/>
</dbReference>
<keyword evidence="12" id="KW-0812">Transmembrane</keyword>
<dbReference type="InterPro" id="IPR001971">
    <property type="entry name" value="Ribosomal_uS11"/>
</dbReference>
<name>A0A6L5BDB8_APIGR</name>
<dbReference type="SUPFAM" id="SSF53137">
    <property type="entry name" value="Translational machinery components"/>
    <property type="match status" value="1"/>
</dbReference>
<evidence type="ECO:0000313" key="14">
    <source>
        <dbReference type="Proteomes" id="UP000593563"/>
    </source>
</evidence>
<evidence type="ECO:0000256" key="4">
    <source>
        <dbReference type="ARBA" id="ARBA00022617"/>
    </source>
</evidence>
<dbReference type="InterPro" id="IPR036396">
    <property type="entry name" value="Cyt_P450_sf"/>
</dbReference>
<keyword evidence="8" id="KW-0408">Iron</keyword>
<evidence type="ECO:0000256" key="7">
    <source>
        <dbReference type="ARBA" id="ARBA00023002"/>
    </source>
</evidence>
<evidence type="ECO:0000313" key="13">
    <source>
        <dbReference type="EMBL" id="KAF1002682.1"/>
    </source>
</evidence>
<keyword evidence="10" id="KW-0687">Ribonucleoprotein</keyword>
<evidence type="ECO:0000256" key="6">
    <source>
        <dbReference type="ARBA" id="ARBA00022980"/>
    </source>
</evidence>
<accession>A0A6L5BDB8</accession>
<feature type="region of interest" description="Disordered" evidence="11">
    <location>
        <begin position="417"/>
        <end position="462"/>
    </location>
</feature>
<dbReference type="GO" id="GO:0020037">
    <property type="term" value="F:heme binding"/>
    <property type="evidence" value="ECO:0007669"/>
    <property type="project" value="InterPro"/>
</dbReference>
<evidence type="ECO:0000256" key="10">
    <source>
        <dbReference type="ARBA" id="ARBA00023274"/>
    </source>
</evidence>
<keyword evidence="12" id="KW-1133">Transmembrane helix</keyword>
<keyword evidence="4" id="KW-0349">Heme</keyword>
<dbReference type="Pfam" id="PF00067">
    <property type="entry name" value="p450"/>
    <property type="match status" value="1"/>
</dbReference>
<evidence type="ECO:0000256" key="8">
    <source>
        <dbReference type="ARBA" id="ARBA00023004"/>
    </source>
</evidence>
<organism evidence="13 14">
    <name type="scientific">Apium graveolens</name>
    <name type="common">Celery</name>
    <dbReference type="NCBI Taxonomy" id="4045"/>
    <lineage>
        <taxon>Eukaryota</taxon>
        <taxon>Viridiplantae</taxon>
        <taxon>Streptophyta</taxon>
        <taxon>Embryophyta</taxon>
        <taxon>Tracheophyta</taxon>
        <taxon>Spermatophyta</taxon>
        <taxon>Magnoliopsida</taxon>
        <taxon>eudicotyledons</taxon>
        <taxon>Gunneridae</taxon>
        <taxon>Pentapetalae</taxon>
        <taxon>asterids</taxon>
        <taxon>campanulids</taxon>
        <taxon>Apiales</taxon>
        <taxon>Apiaceae</taxon>
        <taxon>Apioideae</taxon>
        <taxon>apioid superclade</taxon>
        <taxon>Apieae</taxon>
        <taxon>Apium</taxon>
    </lineage>
</organism>
<dbReference type="Proteomes" id="UP000593563">
    <property type="component" value="Unassembled WGS sequence"/>
</dbReference>
<evidence type="ECO:0000256" key="9">
    <source>
        <dbReference type="ARBA" id="ARBA00023033"/>
    </source>
</evidence>
<dbReference type="GO" id="GO:0005506">
    <property type="term" value="F:iron ion binding"/>
    <property type="evidence" value="ECO:0007669"/>
    <property type="project" value="InterPro"/>
</dbReference>
<reference evidence="13" key="1">
    <citation type="submission" date="2020-01" db="EMBL/GenBank/DDBJ databases">
        <title>The Celery Genome Sequence Reveals Sequential Paleo-tetraploidization, Resistance Gene Elimination, Karyotype Evolution, and Functional Innovation in Apiales.</title>
        <authorList>
            <person name="Song X."/>
        </authorList>
    </citation>
    <scope>NUCLEOTIDE SEQUENCE</scope>
    <source>
        <tissue evidence="13">Leaf</tissue>
    </source>
</reference>
<dbReference type="HAMAP" id="MF_01310">
    <property type="entry name" value="Ribosomal_uS11"/>
    <property type="match status" value="1"/>
</dbReference>
<keyword evidence="6" id="KW-0689">Ribosomal protein</keyword>
<proteinExistence type="inferred from homology"/>
<dbReference type="InterPro" id="IPR036967">
    <property type="entry name" value="Ribosomal_uS11_sf"/>
</dbReference>
<keyword evidence="5" id="KW-0479">Metal-binding</keyword>
<dbReference type="Gene3D" id="3.30.420.80">
    <property type="entry name" value="Ribosomal protein S11"/>
    <property type="match status" value="1"/>
</dbReference>
<dbReference type="GO" id="GO:0003735">
    <property type="term" value="F:structural constituent of ribosome"/>
    <property type="evidence" value="ECO:0007669"/>
    <property type="project" value="InterPro"/>
</dbReference>
<comment type="caution">
    <text evidence="13">The sequence shown here is derived from an EMBL/GenBank/DDBJ whole genome shotgun (WGS) entry which is preliminary data.</text>
</comment>
<gene>
    <name evidence="13" type="ORF">AG4045_021167</name>
</gene>
<dbReference type="Pfam" id="PF00411">
    <property type="entry name" value="Ribosomal_S11"/>
    <property type="match status" value="1"/>
</dbReference>
<dbReference type="Gene3D" id="1.10.630.10">
    <property type="entry name" value="Cytochrome P450"/>
    <property type="match status" value="1"/>
</dbReference>
<evidence type="ECO:0000256" key="11">
    <source>
        <dbReference type="SAM" id="MobiDB-lite"/>
    </source>
</evidence>
<dbReference type="GO" id="GO:1990904">
    <property type="term" value="C:ribonucleoprotein complex"/>
    <property type="evidence" value="ECO:0007669"/>
    <property type="project" value="UniProtKB-KW"/>
</dbReference>
<dbReference type="GO" id="GO:0016705">
    <property type="term" value="F:oxidoreductase activity, acting on paired donors, with incorporation or reduction of molecular oxygen"/>
    <property type="evidence" value="ECO:0007669"/>
    <property type="project" value="InterPro"/>
</dbReference>
<keyword evidence="14" id="KW-1185">Reference proteome</keyword>
<dbReference type="PANTHER" id="PTHR47944">
    <property type="entry name" value="CYTOCHROME P450 98A9"/>
    <property type="match status" value="1"/>
</dbReference>
<evidence type="ECO:0000256" key="5">
    <source>
        <dbReference type="ARBA" id="ARBA00022723"/>
    </source>
</evidence>